<dbReference type="Proteomes" id="UP001234913">
    <property type="component" value="Chromosome"/>
</dbReference>
<gene>
    <name evidence="1" type="ORF">QUC96_006785</name>
</gene>
<name>A0ACD5FJG0_STAHY</name>
<evidence type="ECO:0000313" key="2">
    <source>
        <dbReference type="Proteomes" id="UP001234913"/>
    </source>
</evidence>
<reference evidence="1" key="1">
    <citation type="submission" date="2024-09" db="EMBL/GenBank/DDBJ databases">
        <authorList>
            <person name="Gagne-Thivierge C."/>
        </authorList>
    </citation>
    <scope>NUCLEOTIDE SEQUENCE</scope>
    <source>
        <strain evidence="1">SC310</strain>
    </source>
</reference>
<accession>A0ACD5FJG0</accession>
<dbReference type="EMBL" id="CP171742">
    <property type="protein sequence ID" value="XKR68189.1"/>
    <property type="molecule type" value="Genomic_DNA"/>
</dbReference>
<proteinExistence type="predicted"/>
<keyword evidence="2" id="KW-1185">Reference proteome</keyword>
<protein>
    <submittedName>
        <fullName evidence="1">Uncharacterized protein</fullName>
    </submittedName>
</protein>
<sequence length="43" mass="4796">MNFASLKPMGKKLKNELSNSINYSSKEQARDIKIIQGEGVVID</sequence>
<evidence type="ECO:0000313" key="1">
    <source>
        <dbReference type="EMBL" id="XKR68189.1"/>
    </source>
</evidence>
<organism evidence="1 2">
    <name type="scientific">Staphylococcus hyicus</name>
    <dbReference type="NCBI Taxonomy" id="1284"/>
    <lineage>
        <taxon>Bacteria</taxon>
        <taxon>Bacillati</taxon>
        <taxon>Bacillota</taxon>
        <taxon>Bacilli</taxon>
        <taxon>Bacillales</taxon>
        <taxon>Staphylococcaceae</taxon>
        <taxon>Staphylococcus</taxon>
    </lineage>
</organism>